<proteinExistence type="predicted"/>
<evidence type="ECO:0000313" key="2">
    <source>
        <dbReference type="Proteomes" id="UP001189122"/>
    </source>
</evidence>
<dbReference type="EMBL" id="CACRZD030000002">
    <property type="protein sequence ID" value="CAA6656598.1"/>
    <property type="molecule type" value="Genomic_DNA"/>
</dbReference>
<dbReference type="Proteomes" id="UP001189122">
    <property type="component" value="Unassembled WGS sequence"/>
</dbReference>
<dbReference type="EMBL" id="LR743589">
    <property type="protein sequence ID" value="CAA2616927.1"/>
    <property type="molecule type" value="Genomic_DNA"/>
</dbReference>
<organism evidence="1">
    <name type="scientific">Spirodela intermedia</name>
    <name type="common">Intermediate duckweed</name>
    <dbReference type="NCBI Taxonomy" id="51605"/>
    <lineage>
        <taxon>Eukaryota</taxon>
        <taxon>Viridiplantae</taxon>
        <taxon>Streptophyta</taxon>
        <taxon>Embryophyta</taxon>
        <taxon>Tracheophyta</taxon>
        <taxon>Spermatophyta</taxon>
        <taxon>Magnoliopsida</taxon>
        <taxon>Liliopsida</taxon>
        <taxon>Araceae</taxon>
        <taxon>Lemnoideae</taxon>
        <taxon>Spirodela</taxon>
    </lineage>
</organism>
<evidence type="ECO:0000313" key="1">
    <source>
        <dbReference type="EMBL" id="CAA2616927.1"/>
    </source>
</evidence>
<name>A0A7I8IFJ1_SPIIN</name>
<reference evidence="1 2" key="1">
    <citation type="submission" date="2019-12" db="EMBL/GenBank/DDBJ databases">
        <authorList>
            <person name="Scholz U."/>
            <person name="Mascher M."/>
            <person name="Fiebig A."/>
        </authorList>
    </citation>
    <scope>NUCLEOTIDE SEQUENCE</scope>
</reference>
<dbReference type="AlphaFoldDB" id="A0A7I8IFJ1"/>
<sequence length="135" mass="16156">MCAMECQSCDQTSQKQNDFLQWNDTRSSKGRSDYDDCRDFQMKIDLPNFDGHLKIEEFLDWIFKGSRFVIEYIEKFYRLSSRVDLTEFESYMIFRFKSGLRWDIEEKVALQSFFKLNDVVMASEHAEVLLEKGKL</sequence>
<keyword evidence="2" id="KW-1185">Reference proteome</keyword>
<gene>
    <name evidence="1" type="ORF">SI7747_02003138</name>
</gene>
<accession>A0A7I8IFJ1</accession>
<protein>
    <submittedName>
        <fullName evidence="1">Uncharacterized protein</fullName>
    </submittedName>
</protein>